<dbReference type="HOGENOM" id="CLU_804528_0_0_1"/>
<feature type="region of interest" description="Disordered" evidence="1">
    <location>
        <begin position="1"/>
        <end position="73"/>
    </location>
</feature>
<sequence>MRQNNEERERKARRERKRKEKEKRREKDARPSHKNTRRSGTDSEDDRSRSPRRDPEFIEGASHLEIQDQDKDIQIPDLVPHVQVPDISKSIHLPLSPPLIPPSGRGQRAKRPPARYREDYLPEGPAPLPPSNEMQSAEDPEPEPIAPQPHRFLQVANNIRLVLVEKYWTRMNTFGLSQLDYGHPSRIPDELVCMEDMVTTAAASEPLSLKNRKCGIRKAIWPYPNISSWRLGSWFWSQGNTKSRSGFKELINNVLLADDFSLEDIRDVAWDKINELLGQTHPTAPEGEGWLQTDVEIKVPTGIKKRASDHAQHRAGKTFTVPGLWCKCLPCLRRTQDGEHEDKNR</sequence>
<dbReference type="EMBL" id="KN837188">
    <property type="protein sequence ID" value="KIJ35487.1"/>
    <property type="molecule type" value="Genomic_DNA"/>
</dbReference>
<evidence type="ECO:0000313" key="3">
    <source>
        <dbReference type="Proteomes" id="UP000054279"/>
    </source>
</evidence>
<name>A0A0C9V1F9_SPHS4</name>
<feature type="compositionally biased region" description="Basic and acidic residues" evidence="1">
    <location>
        <begin position="46"/>
        <end position="56"/>
    </location>
</feature>
<dbReference type="AlphaFoldDB" id="A0A0C9V1F9"/>
<dbReference type="Proteomes" id="UP000054279">
    <property type="component" value="Unassembled WGS sequence"/>
</dbReference>
<accession>A0A0C9V1F9</accession>
<reference evidence="2 3" key="1">
    <citation type="submission" date="2014-06" db="EMBL/GenBank/DDBJ databases">
        <title>Evolutionary Origins and Diversification of the Mycorrhizal Mutualists.</title>
        <authorList>
            <consortium name="DOE Joint Genome Institute"/>
            <consortium name="Mycorrhizal Genomics Consortium"/>
            <person name="Kohler A."/>
            <person name="Kuo A."/>
            <person name="Nagy L.G."/>
            <person name="Floudas D."/>
            <person name="Copeland A."/>
            <person name="Barry K.W."/>
            <person name="Cichocki N."/>
            <person name="Veneault-Fourrey C."/>
            <person name="LaButti K."/>
            <person name="Lindquist E.A."/>
            <person name="Lipzen A."/>
            <person name="Lundell T."/>
            <person name="Morin E."/>
            <person name="Murat C."/>
            <person name="Riley R."/>
            <person name="Ohm R."/>
            <person name="Sun H."/>
            <person name="Tunlid A."/>
            <person name="Henrissat B."/>
            <person name="Grigoriev I.V."/>
            <person name="Hibbett D.S."/>
            <person name="Martin F."/>
        </authorList>
    </citation>
    <scope>NUCLEOTIDE SEQUENCE [LARGE SCALE GENOMIC DNA]</scope>
    <source>
        <strain evidence="2 3">SS14</strain>
    </source>
</reference>
<organism evidence="2 3">
    <name type="scientific">Sphaerobolus stellatus (strain SS14)</name>
    <dbReference type="NCBI Taxonomy" id="990650"/>
    <lineage>
        <taxon>Eukaryota</taxon>
        <taxon>Fungi</taxon>
        <taxon>Dikarya</taxon>
        <taxon>Basidiomycota</taxon>
        <taxon>Agaricomycotina</taxon>
        <taxon>Agaricomycetes</taxon>
        <taxon>Phallomycetidae</taxon>
        <taxon>Geastrales</taxon>
        <taxon>Sphaerobolaceae</taxon>
        <taxon>Sphaerobolus</taxon>
    </lineage>
</organism>
<keyword evidence="3" id="KW-1185">Reference proteome</keyword>
<evidence type="ECO:0000313" key="2">
    <source>
        <dbReference type="EMBL" id="KIJ35487.1"/>
    </source>
</evidence>
<feature type="region of interest" description="Disordered" evidence="1">
    <location>
        <begin position="90"/>
        <end position="145"/>
    </location>
</feature>
<protein>
    <submittedName>
        <fullName evidence="2">Uncharacterized protein</fullName>
    </submittedName>
</protein>
<proteinExistence type="predicted"/>
<evidence type="ECO:0000256" key="1">
    <source>
        <dbReference type="SAM" id="MobiDB-lite"/>
    </source>
</evidence>
<feature type="compositionally biased region" description="Basic residues" evidence="1">
    <location>
        <begin position="13"/>
        <end position="22"/>
    </location>
</feature>
<feature type="compositionally biased region" description="Basic and acidic residues" evidence="1">
    <location>
        <begin position="1"/>
        <end position="12"/>
    </location>
</feature>
<dbReference type="OrthoDB" id="3208495at2759"/>
<gene>
    <name evidence="2" type="ORF">M422DRAFT_262270</name>
</gene>